<dbReference type="InterPro" id="IPR052767">
    <property type="entry name" value="Bact_com_dev_regulator"/>
</dbReference>
<dbReference type="EMBL" id="CP015108">
    <property type="protein sequence ID" value="ARF15791.1"/>
    <property type="molecule type" value="Genomic_DNA"/>
</dbReference>
<organism evidence="1 2">
    <name type="scientific">Sporosarcina ureae</name>
    <dbReference type="NCBI Taxonomy" id="1571"/>
    <lineage>
        <taxon>Bacteria</taxon>
        <taxon>Bacillati</taxon>
        <taxon>Bacillota</taxon>
        <taxon>Bacilli</taxon>
        <taxon>Bacillales</taxon>
        <taxon>Caryophanaceae</taxon>
        <taxon>Sporosarcina</taxon>
    </lineage>
</organism>
<dbReference type="Gene3D" id="1.20.1500.10">
    <property type="entry name" value="YheA/YmcA-like"/>
    <property type="match status" value="1"/>
</dbReference>
<sequence length="147" mass="16589">MMMTDEWMRVIDMAEELSEMLLCSEVVKTYQDARDRVYSNTELRKKIIDFTKMKEQYEDVQRFGRYHPDYRVIMKEIRLQKRELDLQDEVAALRLAENDVQDLLDEIGILIGQSVSEAVKVPAGDGTFSNSSCGGGCGSGGSCSCSA</sequence>
<dbReference type="PANTHER" id="PTHR38448">
    <property type="entry name" value="REGULATORY PROTEIN YLBF-RELATED"/>
    <property type="match status" value="1"/>
</dbReference>
<accession>A0ABM6K0E1</accession>
<gene>
    <name evidence="1" type="ORF">SporoS204_14305</name>
</gene>
<evidence type="ECO:0000313" key="2">
    <source>
        <dbReference type="Proteomes" id="UP000192486"/>
    </source>
</evidence>
<keyword evidence="2" id="KW-1185">Reference proteome</keyword>
<name>A0ABM6K0E1_SPOUR</name>
<reference evidence="1 2" key="1">
    <citation type="submission" date="2016-04" db="EMBL/GenBank/DDBJ databases">
        <title>Comparative Genomics and Epigenetics of Sporosarcina ureae.</title>
        <authorList>
            <person name="Oliver A.S."/>
            <person name="Cooper K.K."/>
        </authorList>
    </citation>
    <scope>NUCLEOTIDE SEQUENCE [LARGE SCALE GENOMIC DNA]</scope>
    <source>
        <strain evidence="1 2">S204</strain>
    </source>
</reference>
<dbReference type="InterPro" id="IPR010368">
    <property type="entry name" value="Com_YlbF"/>
</dbReference>
<protein>
    <submittedName>
        <fullName evidence="1">Regulator</fullName>
    </submittedName>
</protein>
<dbReference type="InterPro" id="IPR023378">
    <property type="entry name" value="YheA/YmcA-like_dom_sf"/>
</dbReference>
<dbReference type="Pfam" id="PF06133">
    <property type="entry name" value="Com_YlbF"/>
    <property type="match status" value="1"/>
</dbReference>
<dbReference type="PANTHER" id="PTHR38448:SF2">
    <property type="entry name" value="REGULATORY PROTEIN YLBF"/>
    <property type="match status" value="1"/>
</dbReference>
<proteinExistence type="predicted"/>
<evidence type="ECO:0000313" key="1">
    <source>
        <dbReference type="EMBL" id="ARF15791.1"/>
    </source>
</evidence>
<dbReference type="SUPFAM" id="SSF158622">
    <property type="entry name" value="YheA/YmcA-like"/>
    <property type="match status" value="1"/>
</dbReference>
<dbReference type="Proteomes" id="UP000192486">
    <property type="component" value="Chromosome"/>
</dbReference>
<dbReference type="RefSeq" id="WP_029052397.1">
    <property type="nucleotide sequence ID" value="NZ_CP015108.1"/>
</dbReference>